<dbReference type="EMBL" id="HBHM01000904">
    <property type="protein sequence ID" value="CAD9721412.1"/>
    <property type="molecule type" value="Transcribed_RNA"/>
</dbReference>
<gene>
    <name evidence="2" type="ORF">CROS1312_LOCUS679</name>
</gene>
<accession>A0A7S2T8W3</accession>
<protein>
    <recommendedName>
        <fullName evidence="3">Secreted protein</fullName>
    </recommendedName>
</protein>
<evidence type="ECO:0008006" key="3">
    <source>
        <dbReference type="Google" id="ProtNLM"/>
    </source>
</evidence>
<name>A0A7S2T8W3_9CHLO</name>
<sequence>MPLRKTISVAAIAAALLASPTAAAYYEEDPRATECRLSVINAPSVPGPGTDYAFPTECGLVLPFANLYNKAERVIGEFKASSCGECASACVAQGQRVAGDGPQFSMKTSIPGQQANFDAILASGQDSCTDWVWCDPWQVNTQGGCPDGPTNETDPFTGDCVGRWRDGELESFAGYGNDLYLQGSQQGCKLSSGKVIPAGTCTLKEIVSSKWKDHVYNANEDPDTTPLMSGMCDWTLKG</sequence>
<feature type="signal peptide" evidence="1">
    <location>
        <begin position="1"/>
        <end position="23"/>
    </location>
</feature>
<organism evidence="2">
    <name type="scientific">Chloropicon roscoffensis</name>
    <dbReference type="NCBI Taxonomy" id="1461544"/>
    <lineage>
        <taxon>Eukaryota</taxon>
        <taxon>Viridiplantae</taxon>
        <taxon>Chlorophyta</taxon>
        <taxon>Chloropicophyceae</taxon>
        <taxon>Chloropicales</taxon>
        <taxon>Chloropicaceae</taxon>
        <taxon>Chloropicon</taxon>
    </lineage>
</organism>
<proteinExistence type="predicted"/>
<evidence type="ECO:0000256" key="1">
    <source>
        <dbReference type="SAM" id="SignalP"/>
    </source>
</evidence>
<dbReference type="AlphaFoldDB" id="A0A7S2T8W3"/>
<reference evidence="2" key="1">
    <citation type="submission" date="2021-01" db="EMBL/GenBank/DDBJ databases">
        <authorList>
            <person name="Corre E."/>
            <person name="Pelletier E."/>
            <person name="Niang G."/>
            <person name="Scheremetjew M."/>
            <person name="Finn R."/>
            <person name="Kale V."/>
            <person name="Holt S."/>
            <person name="Cochrane G."/>
            <person name="Meng A."/>
            <person name="Brown T."/>
            <person name="Cohen L."/>
        </authorList>
    </citation>
    <scope>NUCLEOTIDE SEQUENCE</scope>
    <source>
        <strain evidence="2">RCC2335</strain>
    </source>
</reference>
<feature type="chain" id="PRO_5030868106" description="Secreted protein" evidence="1">
    <location>
        <begin position="24"/>
        <end position="238"/>
    </location>
</feature>
<evidence type="ECO:0000313" key="2">
    <source>
        <dbReference type="EMBL" id="CAD9721412.1"/>
    </source>
</evidence>
<keyword evidence="1" id="KW-0732">Signal</keyword>